<dbReference type="GO" id="GO:0005886">
    <property type="term" value="C:plasma membrane"/>
    <property type="evidence" value="ECO:0007669"/>
    <property type="project" value="UniProtKB-SubCell"/>
</dbReference>
<dbReference type="InterPro" id="IPR020846">
    <property type="entry name" value="MFS_dom"/>
</dbReference>
<evidence type="ECO:0000256" key="7">
    <source>
        <dbReference type="SAM" id="Phobius"/>
    </source>
</evidence>
<feature type="transmembrane region" description="Helical" evidence="7">
    <location>
        <begin position="131"/>
        <end position="150"/>
    </location>
</feature>
<feature type="transmembrane region" description="Helical" evidence="7">
    <location>
        <begin position="222"/>
        <end position="242"/>
    </location>
</feature>
<evidence type="ECO:0000259" key="8">
    <source>
        <dbReference type="PROSITE" id="PS50850"/>
    </source>
</evidence>
<feature type="transmembrane region" description="Helical" evidence="7">
    <location>
        <begin position="72"/>
        <end position="91"/>
    </location>
</feature>
<feature type="transmembrane region" description="Helical" evidence="7">
    <location>
        <begin position="456"/>
        <end position="478"/>
    </location>
</feature>
<dbReference type="InterPro" id="IPR036259">
    <property type="entry name" value="MFS_trans_sf"/>
</dbReference>
<keyword evidence="3" id="KW-1003">Cell membrane</keyword>
<feature type="transmembrane region" description="Helical" evidence="7">
    <location>
        <begin position="379"/>
        <end position="403"/>
    </location>
</feature>
<proteinExistence type="predicted"/>
<reference evidence="10" key="1">
    <citation type="submission" date="2016-10" db="EMBL/GenBank/DDBJ databases">
        <authorList>
            <person name="Varghese N."/>
            <person name="Submissions S."/>
        </authorList>
    </citation>
    <scope>NUCLEOTIDE SEQUENCE [LARGE SCALE GENOMIC DNA]</scope>
    <source>
        <strain evidence="10">CGMCC 4.2126</strain>
    </source>
</reference>
<feature type="transmembrane region" description="Helical" evidence="7">
    <location>
        <begin position="424"/>
        <end position="444"/>
    </location>
</feature>
<keyword evidence="2" id="KW-0813">Transport</keyword>
<feature type="transmembrane region" description="Helical" evidence="7">
    <location>
        <begin position="326"/>
        <end position="347"/>
    </location>
</feature>
<evidence type="ECO:0000256" key="5">
    <source>
        <dbReference type="ARBA" id="ARBA00022989"/>
    </source>
</evidence>
<dbReference type="CDD" id="cd17321">
    <property type="entry name" value="MFS_MMR_MDR_like"/>
    <property type="match status" value="1"/>
</dbReference>
<dbReference type="SUPFAM" id="SSF103473">
    <property type="entry name" value="MFS general substrate transporter"/>
    <property type="match status" value="1"/>
</dbReference>
<keyword evidence="4 7" id="KW-0812">Transmembrane</keyword>
<feature type="transmembrane region" description="Helical" evidence="7">
    <location>
        <begin position="103"/>
        <end position="125"/>
    </location>
</feature>
<evidence type="ECO:0000256" key="2">
    <source>
        <dbReference type="ARBA" id="ARBA00022448"/>
    </source>
</evidence>
<organism evidence="9 10">
    <name type="scientific">Streptosporangium canum</name>
    <dbReference type="NCBI Taxonomy" id="324952"/>
    <lineage>
        <taxon>Bacteria</taxon>
        <taxon>Bacillati</taxon>
        <taxon>Actinomycetota</taxon>
        <taxon>Actinomycetes</taxon>
        <taxon>Streptosporangiales</taxon>
        <taxon>Streptosporangiaceae</taxon>
        <taxon>Streptosporangium</taxon>
    </lineage>
</organism>
<dbReference type="GO" id="GO:0022857">
    <property type="term" value="F:transmembrane transporter activity"/>
    <property type="evidence" value="ECO:0007669"/>
    <property type="project" value="InterPro"/>
</dbReference>
<dbReference type="PANTHER" id="PTHR42718:SF46">
    <property type="entry name" value="BLR6921 PROTEIN"/>
    <property type="match status" value="1"/>
</dbReference>
<evidence type="ECO:0000256" key="4">
    <source>
        <dbReference type="ARBA" id="ARBA00022692"/>
    </source>
</evidence>
<evidence type="ECO:0000313" key="10">
    <source>
        <dbReference type="Proteomes" id="UP000199111"/>
    </source>
</evidence>
<gene>
    <name evidence="9" type="ORF">SAMN05216275_14912</name>
</gene>
<dbReference type="Pfam" id="PF07690">
    <property type="entry name" value="MFS_1"/>
    <property type="match status" value="1"/>
</dbReference>
<dbReference type="EMBL" id="FOQY01000049">
    <property type="protein sequence ID" value="SFL03584.1"/>
    <property type="molecule type" value="Genomic_DNA"/>
</dbReference>
<keyword evidence="5 7" id="KW-1133">Transmembrane helix</keyword>
<sequence>MPRGRSVLPEFASMKNGMKSLMFQQTDRMSGRAWGMLLVLCGAIFLEGVDVSMMGVALPSIQADLAMSTGELQWVVSAYVLGYGGFMLMGGRAADLLGRRRMFLFWLAVFLVFSGLGGFAGEGWILILSRLVKGIAAAFLTPAGLSIITTSFPEGKLRNKALLVYAGTAAAGFSLGLVVGGLLTSISWRWVFFAPVLMTAAILVAAVALVPKDERSDRPAQGFDFAGAVSVTGAVLLLVFAVERAAHVGWAQTLLLLAASLALLAAFVAIERRSRSPLVRLGIFRSGALVRANLGAILFSGSFFAFQFIAVLYLQQLRGWSPLQTGLALLAIGIDAVLAPTLTPWLVNRFGNARVIFGGLLLALLAYVLFQPIGLDWTYAAMFPTMILLGTAFALVYGPLTIAATDGIAEEEQGLAGGLLNTSFQFGAGLGLAVVTAVSLAATGGDVSPQGVLDGFRVALIVPIVAAALGALVIASGLRRSKTPIEQHA</sequence>
<dbReference type="Proteomes" id="UP000199111">
    <property type="component" value="Unassembled WGS sequence"/>
</dbReference>
<feature type="transmembrane region" description="Helical" evidence="7">
    <location>
        <begin position="162"/>
        <end position="184"/>
    </location>
</feature>
<evidence type="ECO:0000313" key="9">
    <source>
        <dbReference type="EMBL" id="SFL03584.1"/>
    </source>
</evidence>
<evidence type="ECO:0000256" key="6">
    <source>
        <dbReference type="ARBA" id="ARBA00023136"/>
    </source>
</evidence>
<keyword evidence="10" id="KW-1185">Reference proteome</keyword>
<evidence type="ECO:0000256" key="3">
    <source>
        <dbReference type="ARBA" id="ARBA00022475"/>
    </source>
</evidence>
<dbReference type="PANTHER" id="PTHR42718">
    <property type="entry name" value="MAJOR FACILITATOR SUPERFAMILY MULTIDRUG TRANSPORTER MFSC"/>
    <property type="match status" value="1"/>
</dbReference>
<feature type="transmembrane region" description="Helical" evidence="7">
    <location>
        <begin position="190"/>
        <end position="210"/>
    </location>
</feature>
<feature type="domain" description="Major facilitator superfamily (MFS) profile" evidence="8">
    <location>
        <begin position="36"/>
        <end position="482"/>
    </location>
</feature>
<feature type="transmembrane region" description="Helical" evidence="7">
    <location>
        <begin position="290"/>
        <end position="314"/>
    </location>
</feature>
<name>A0A1I4ECQ8_9ACTN</name>
<accession>A0A1I4ECQ8</accession>
<dbReference type="Gene3D" id="1.20.1720.10">
    <property type="entry name" value="Multidrug resistance protein D"/>
    <property type="match status" value="1"/>
</dbReference>
<dbReference type="PROSITE" id="PS50850">
    <property type="entry name" value="MFS"/>
    <property type="match status" value="1"/>
</dbReference>
<dbReference type="Gene3D" id="1.20.1250.20">
    <property type="entry name" value="MFS general substrate transporter like domains"/>
    <property type="match status" value="1"/>
</dbReference>
<comment type="subcellular location">
    <subcellularLocation>
        <location evidence="1">Cell membrane</location>
        <topology evidence="1">Multi-pass membrane protein</topology>
    </subcellularLocation>
</comment>
<keyword evidence="6 7" id="KW-0472">Membrane</keyword>
<evidence type="ECO:0000256" key="1">
    <source>
        <dbReference type="ARBA" id="ARBA00004651"/>
    </source>
</evidence>
<dbReference type="InterPro" id="IPR011701">
    <property type="entry name" value="MFS"/>
</dbReference>
<feature type="transmembrane region" description="Helical" evidence="7">
    <location>
        <begin position="354"/>
        <end position="373"/>
    </location>
</feature>
<protein>
    <submittedName>
        <fullName evidence="9">Sugar phosphate permease</fullName>
    </submittedName>
</protein>
<feature type="transmembrane region" description="Helical" evidence="7">
    <location>
        <begin position="248"/>
        <end position="270"/>
    </location>
</feature>
<dbReference type="AlphaFoldDB" id="A0A1I4ECQ8"/>